<proteinExistence type="predicted"/>
<keyword evidence="1" id="KW-0812">Transmembrane</keyword>
<sequence length="170" mass="18971">IVDIIISSLYASYRNYKYPTSAVYNSILFLVIGMILGVDFLSGAIRFRIEFQQLSSTIQDQDTPHRGRMNNLLHRLSNCALGIGICLLAQCVVLIIIATPIFFTITGWTFVYAVLGFVGSIKLNFLVQMFRPKNPGRPSADTLRRRVFAKSLIVCLRPTEVQIGVSAVDP</sequence>
<reference evidence="2" key="1">
    <citation type="submission" date="2015-04" db="EMBL/GenBank/DDBJ databases">
        <title>The genome sequence of the plant pathogenic Rhizarian Plasmodiophora brassicae reveals insights in its biotrophic life cycle and the origin of chitin synthesis.</title>
        <authorList>
            <person name="Schwelm A."/>
            <person name="Fogelqvist J."/>
            <person name="Knaust A."/>
            <person name="Julke S."/>
            <person name="Lilja T."/>
            <person name="Dhandapani V."/>
            <person name="Bonilla-Rosso G."/>
            <person name="Karlsson M."/>
            <person name="Shevchenko A."/>
            <person name="Choi S.R."/>
            <person name="Kim H.G."/>
            <person name="Park J.Y."/>
            <person name="Lim Y.P."/>
            <person name="Ludwig-Muller J."/>
            <person name="Dixelius C."/>
        </authorList>
    </citation>
    <scope>NUCLEOTIDE SEQUENCE</scope>
    <source>
        <tissue evidence="2">Potato root galls</tissue>
    </source>
</reference>
<dbReference type="EMBL" id="HACM01002109">
    <property type="protein sequence ID" value="CRZ02551.1"/>
    <property type="molecule type" value="Transcribed_RNA"/>
</dbReference>
<keyword evidence="1" id="KW-1133">Transmembrane helix</keyword>
<keyword evidence="1" id="KW-0472">Membrane</keyword>
<organism evidence="2">
    <name type="scientific">Spongospora subterranea</name>
    <dbReference type="NCBI Taxonomy" id="70186"/>
    <lineage>
        <taxon>Eukaryota</taxon>
        <taxon>Sar</taxon>
        <taxon>Rhizaria</taxon>
        <taxon>Endomyxa</taxon>
        <taxon>Phytomyxea</taxon>
        <taxon>Plasmodiophorida</taxon>
        <taxon>Plasmodiophoridae</taxon>
        <taxon>Spongospora</taxon>
    </lineage>
</organism>
<feature type="transmembrane region" description="Helical" evidence="1">
    <location>
        <begin position="109"/>
        <end position="127"/>
    </location>
</feature>
<feature type="non-terminal residue" evidence="2">
    <location>
        <position position="170"/>
    </location>
</feature>
<feature type="non-terminal residue" evidence="2">
    <location>
        <position position="1"/>
    </location>
</feature>
<name>A0A0H5QMD1_9EUKA</name>
<feature type="transmembrane region" description="Helical" evidence="1">
    <location>
        <begin position="22"/>
        <end position="45"/>
    </location>
</feature>
<feature type="transmembrane region" description="Helical" evidence="1">
    <location>
        <begin position="76"/>
        <end position="103"/>
    </location>
</feature>
<evidence type="ECO:0000313" key="2">
    <source>
        <dbReference type="EMBL" id="CRZ02551.1"/>
    </source>
</evidence>
<evidence type="ECO:0000256" key="1">
    <source>
        <dbReference type="SAM" id="Phobius"/>
    </source>
</evidence>
<accession>A0A0H5QMD1</accession>
<dbReference type="AlphaFoldDB" id="A0A0H5QMD1"/>
<protein>
    <submittedName>
        <fullName evidence="2">Uncharacterized protein</fullName>
    </submittedName>
</protein>